<dbReference type="PANTHER" id="PTHR15512">
    <property type="entry name" value="TERF1-INTERACTING NUCLEAR FACTOR 2"/>
    <property type="match status" value="1"/>
</dbReference>
<evidence type="ECO:0000259" key="1">
    <source>
        <dbReference type="Pfam" id="PF14973"/>
    </source>
</evidence>
<dbReference type="GO" id="GO:0042162">
    <property type="term" value="F:telomeric DNA binding"/>
    <property type="evidence" value="ECO:0007669"/>
    <property type="project" value="TreeGrafter"/>
</dbReference>
<reference evidence="2" key="1">
    <citation type="submission" date="2020-03" db="EMBL/GenBank/DDBJ databases">
        <authorList>
            <person name="Weist P."/>
        </authorList>
    </citation>
    <scope>NUCLEOTIDE SEQUENCE</scope>
</reference>
<gene>
    <name evidence="2" type="ORF">PLEPLA_LOCUS16764</name>
</gene>
<dbReference type="InterPro" id="IPR029400">
    <property type="entry name" value="TINF2_N"/>
</dbReference>
<dbReference type="Pfam" id="PF14973">
    <property type="entry name" value="TINF2_N"/>
    <property type="match status" value="1"/>
</dbReference>
<dbReference type="AlphaFoldDB" id="A0A9N7YEQ9"/>
<organism evidence="2 3">
    <name type="scientific">Pleuronectes platessa</name>
    <name type="common">European plaice</name>
    <dbReference type="NCBI Taxonomy" id="8262"/>
    <lineage>
        <taxon>Eukaryota</taxon>
        <taxon>Metazoa</taxon>
        <taxon>Chordata</taxon>
        <taxon>Craniata</taxon>
        <taxon>Vertebrata</taxon>
        <taxon>Euteleostomi</taxon>
        <taxon>Actinopterygii</taxon>
        <taxon>Neopterygii</taxon>
        <taxon>Teleostei</taxon>
        <taxon>Neoteleostei</taxon>
        <taxon>Acanthomorphata</taxon>
        <taxon>Carangaria</taxon>
        <taxon>Pleuronectiformes</taxon>
        <taxon>Pleuronectoidei</taxon>
        <taxon>Pleuronectidae</taxon>
        <taxon>Pleuronectes</taxon>
    </lineage>
</organism>
<dbReference type="GO" id="GO:1904356">
    <property type="term" value="P:regulation of telomere maintenance via telomere lengthening"/>
    <property type="evidence" value="ECO:0007669"/>
    <property type="project" value="TreeGrafter"/>
</dbReference>
<dbReference type="EMBL" id="CADEAL010001090">
    <property type="protein sequence ID" value="CAB1428790.1"/>
    <property type="molecule type" value="Genomic_DNA"/>
</dbReference>
<feature type="domain" description="TERF1-interacting nuclear factor 2 N-terminal" evidence="1">
    <location>
        <begin position="139"/>
        <end position="193"/>
    </location>
</feature>
<dbReference type="GO" id="GO:0070187">
    <property type="term" value="C:shelterin complex"/>
    <property type="evidence" value="ECO:0007669"/>
    <property type="project" value="InterPro"/>
</dbReference>
<proteinExistence type="predicted"/>
<comment type="caution">
    <text evidence="2">The sequence shown here is derived from an EMBL/GenBank/DDBJ whole genome shotgun (WGS) entry which is preliminary data.</text>
</comment>
<name>A0A9N7YEQ9_PLEPL</name>
<dbReference type="GO" id="GO:0016233">
    <property type="term" value="P:telomere capping"/>
    <property type="evidence" value="ECO:0007669"/>
    <property type="project" value="InterPro"/>
</dbReference>
<accession>A0A9N7YEQ9</accession>
<dbReference type="PANTHER" id="PTHR15512:SF2">
    <property type="match status" value="1"/>
</dbReference>
<evidence type="ECO:0000313" key="2">
    <source>
        <dbReference type="EMBL" id="CAB1428790.1"/>
    </source>
</evidence>
<dbReference type="InterPro" id="IPR039098">
    <property type="entry name" value="TINF2"/>
</dbReference>
<keyword evidence="3" id="KW-1185">Reference proteome</keyword>
<sequence length="200" mass="22248">MELESNPDDTGRQKPTAHILRRSPLRTLCAEGHCAHPAQKPTAHILRRSLLRTSCAEAYCAHPAQKPIAHILRRSLLRTSCAEAYCAHPAQKPIAHILRRSLLRTSCAEAYAHILRRSPLRTSCAEAQYAGIAHAANMWQLVQQGAGRYYGPLEEFVTSVLDNVPELLTCTERVQLVLGLRARVVLECCHIEDFSSPQAI</sequence>
<evidence type="ECO:0000313" key="3">
    <source>
        <dbReference type="Proteomes" id="UP001153269"/>
    </source>
</evidence>
<protein>
    <recommendedName>
        <fullName evidence="1">TERF1-interacting nuclear factor 2 N-terminal domain-containing protein</fullName>
    </recommendedName>
</protein>
<dbReference type="Proteomes" id="UP001153269">
    <property type="component" value="Unassembled WGS sequence"/>
</dbReference>